<sequence length="45" mass="5121">MPTTKTLTIKKEKNLERAIKYILNPEKTKNQTLTSGYKINAVNNA</sequence>
<evidence type="ECO:0000313" key="2">
    <source>
        <dbReference type="Proteomes" id="UP000015750"/>
    </source>
</evidence>
<proteinExistence type="predicted"/>
<dbReference type="EMBL" id="ATIR01000021">
    <property type="protein sequence ID" value="EPI10545.1"/>
    <property type="molecule type" value="Genomic_DNA"/>
</dbReference>
<gene>
    <name evidence="1" type="ORF">D358_00613</name>
</gene>
<dbReference type="Proteomes" id="UP000015750">
    <property type="component" value="Unassembled WGS sequence"/>
</dbReference>
<comment type="caution">
    <text evidence="1">The sequence shown here is derived from an EMBL/GenBank/DDBJ whole genome shotgun (WGS) entry which is preliminary data.</text>
</comment>
<organism evidence="1 2">
    <name type="scientific">Enterococcus faecalis RP2S-4</name>
    <dbReference type="NCBI Taxonomy" id="1244145"/>
    <lineage>
        <taxon>Bacteria</taxon>
        <taxon>Bacillati</taxon>
        <taxon>Bacillota</taxon>
        <taxon>Bacilli</taxon>
        <taxon>Lactobacillales</taxon>
        <taxon>Enterococcaceae</taxon>
        <taxon>Enterococcus</taxon>
    </lineage>
</organism>
<name>A0ABC9TNS2_ENTFL</name>
<protein>
    <recommendedName>
        <fullName evidence="3">Transposase</fullName>
    </recommendedName>
</protein>
<reference evidence="1 2" key="1">
    <citation type="submission" date="2013-06" db="EMBL/GenBank/DDBJ databases">
        <authorList>
            <person name="Weinstock G."/>
            <person name="Sodergren E."/>
            <person name="Lobos E.A."/>
            <person name="Fulton L."/>
            <person name="Fulton R."/>
            <person name="Courtney L."/>
            <person name="Fronick C."/>
            <person name="O'Laughlin M."/>
            <person name="Godfrey J."/>
            <person name="Wilson R.M."/>
            <person name="Miner T."/>
            <person name="Farmer C."/>
            <person name="Delehaunty K."/>
            <person name="Cordes M."/>
            <person name="Minx P."/>
            <person name="Tomlinson C."/>
            <person name="Chen J."/>
            <person name="Wollam A."/>
            <person name="Pepin K.H."/>
            <person name="Bhonagiri V."/>
            <person name="Zhang X."/>
            <person name="Warren W."/>
            <person name="Mitreva M."/>
            <person name="Mardis E.R."/>
            <person name="Wilson R.K."/>
        </authorList>
    </citation>
    <scope>NUCLEOTIDE SEQUENCE [LARGE SCALE GENOMIC DNA]</scope>
    <source>
        <strain evidence="1 2">RP2S-4</strain>
    </source>
</reference>
<feature type="non-terminal residue" evidence="1">
    <location>
        <position position="45"/>
    </location>
</feature>
<accession>A0ABC9TNS2</accession>
<evidence type="ECO:0008006" key="3">
    <source>
        <dbReference type="Google" id="ProtNLM"/>
    </source>
</evidence>
<dbReference type="AlphaFoldDB" id="A0ABC9TNS2"/>
<evidence type="ECO:0000313" key="1">
    <source>
        <dbReference type="EMBL" id="EPI10545.1"/>
    </source>
</evidence>